<evidence type="ECO:0000259" key="3">
    <source>
        <dbReference type="Pfam" id="PF02538"/>
    </source>
</evidence>
<evidence type="ECO:0000259" key="2">
    <source>
        <dbReference type="Pfam" id="PF01968"/>
    </source>
</evidence>
<dbReference type="InterPro" id="IPR045079">
    <property type="entry name" value="Oxoprolinase-like"/>
</dbReference>
<evidence type="ECO:0000259" key="4">
    <source>
        <dbReference type="Pfam" id="PF05378"/>
    </source>
</evidence>
<dbReference type="InterPro" id="IPR049517">
    <property type="entry name" value="ACX-like_C"/>
</dbReference>
<protein>
    <submittedName>
        <fullName evidence="6">5-oxoprolinase</fullName>
    </submittedName>
</protein>
<gene>
    <name evidence="6" type="ORF">CRD36_02470</name>
</gene>
<proteinExistence type="inferred from homology"/>
<sequence length="1210" mass="131678">MRRLCRSQILKNKKWQFWIDRGGTFTDVVAMAPDGALHSHKLLSENPEHYEDAALQGIRDFLGLGKDDPIPARRVAAVKMGTTVATNALLERKGDRTLLVITKGFRDALRIGYQNRPDLFALDVQLPELLYEKVIEVEERISAHGEIETPLKLTALKPALQDAYAMGIDAVSVVTLHGYRYPDHEQQIGALAGQVGFRQISLSHVTSPLMKLVSRGDTTVVDAYLSPILLRYRNRVQQALPGVPLYFMQSNGGLAHADHFHGKDAILSGPAGGIVGAVKTAAQSGYTRLIGFDMGGTSTDVTHYNGSYERSFDTQVAGVRMRVPMMHIHTVAAGGGSILTFDGSRFRVGPDSAGANPGPAGYRRGGPLTVTDCNILLGRIDPKSFPNVFGPTGDHPLDREIVTARFQEIADAITASGRPEPTLEEIAEGFLAIAVENMATAIKKISTQRGYDVSDYTLVSFGGAGGQHACKVADRLGMKRIFLHPLAGVLSAYGMGLADLRSLKEQAIEQPLDARNLTEVTRCIDDLERAARQDLQDQNVAKIDTLKNLQIKYAGSDSTLQVPLGTLREIQNDFEQQHRQQFGFISPEKILIVEAVTVEAYGGGGTVTPAAKQPPDRSQTAARQQIHLDGRIKDCPRWHRDQLAPGAPVSGPAVILEDHGTNLVEPGWQARIDEQNNLILERITPIERRAAIGTEADPVMLEIFNNLFMSIAEQMGAVLEKVAHSVNMKERLDFSCALFDSAGNLVANAPHMPVHLGSMGASVKAVIAANRGEMRRGDCYLLNDPYHGGTHLPDMTVVTPYFDADKEQAPLFYLATRGHHADIGGITPGSMPPLSRHIDEEGILFDNFHLTHNGEFQETALRQKLRSGRWPARNPDQNIADLKAQIAANEKGARELDRMIREFTLPVVRAYMTHVQDNAEEAVRRVIEVLRDGSYDYPLDNGAHIRVRITINATARTARVDFTGTSAQLDSNFNAPLAVCRAAVLYVFRCLVEDDIPLNEGCLKPIEIIVPKGSMLNPLPPAAVVAGNVEPSQSVVNALFLALDVMAAAQGTMNNLTFGDDEFQYYETLAGGMGATHDNDGASAVQSHMTNSRLTDPEVLEWRYPVTLETFEIRHGSGGHGQHRGGDGVIRHIRFNHPMTAAIIANHRRVPPAGLDGGEDGLCGVNKVMRTNGTEEMLASAAETQMQPGDVLIIETPGGGGCGTAQKEAE</sequence>
<dbReference type="Pfam" id="PF02538">
    <property type="entry name" value="Hydantoinase_B"/>
    <property type="match status" value="1"/>
</dbReference>
<organism evidence="6 7">
    <name type="scientific">Paremcibacter congregatus</name>
    <dbReference type="NCBI Taxonomy" id="2043170"/>
    <lineage>
        <taxon>Bacteria</taxon>
        <taxon>Pseudomonadati</taxon>
        <taxon>Pseudomonadota</taxon>
        <taxon>Alphaproteobacteria</taxon>
        <taxon>Emcibacterales</taxon>
        <taxon>Emcibacteraceae</taxon>
        <taxon>Paremcibacter</taxon>
    </lineage>
</organism>
<dbReference type="PANTHER" id="PTHR11365">
    <property type="entry name" value="5-OXOPROLINASE RELATED"/>
    <property type="match status" value="1"/>
</dbReference>
<dbReference type="GO" id="GO:0005829">
    <property type="term" value="C:cytosol"/>
    <property type="evidence" value="ECO:0007669"/>
    <property type="project" value="TreeGrafter"/>
</dbReference>
<dbReference type="InterPro" id="IPR008040">
    <property type="entry name" value="Hydant_A_N"/>
</dbReference>
<evidence type="ECO:0000259" key="5">
    <source>
        <dbReference type="Pfam" id="PF19278"/>
    </source>
</evidence>
<feature type="domain" description="Hydantoinase/oxoprolinase N-terminal" evidence="4">
    <location>
        <begin position="17"/>
        <end position="193"/>
    </location>
</feature>
<dbReference type="InterPro" id="IPR003692">
    <property type="entry name" value="Hydantoinase_B"/>
</dbReference>
<dbReference type="Pfam" id="PF01968">
    <property type="entry name" value="Hydantoinase_A"/>
    <property type="match status" value="1"/>
</dbReference>
<evidence type="ECO:0000313" key="6">
    <source>
        <dbReference type="EMBL" id="PHZ85576.1"/>
    </source>
</evidence>
<evidence type="ECO:0000256" key="1">
    <source>
        <dbReference type="ARBA" id="ARBA00010403"/>
    </source>
</evidence>
<feature type="domain" description="Hydantoinase A/oxoprolinase" evidence="2">
    <location>
        <begin position="215"/>
        <end position="502"/>
    </location>
</feature>
<comment type="caution">
    <text evidence="6">The sequence shown here is derived from an EMBL/GenBank/DDBJ whole genome shotgun (WGS) entry which is preliminary data.</text>
</comment>
<dbReference type="Proteomes" id="UP000229730">
    <property type="component" value="Unassembled WGS sequence"/>
</dbReference>
<dbReference type="Pfam" id="PF05378">
    <property type="entry name" value="Hydant_A_N"/>
    <property type="match status" value="1"/>
</dbReference>
<name>A0A2G4YVU8_9PROT</name>
<dbReference type="GO" id="GO:0006749">
    <property type="term" value="P:glutathione metabolic process"/>
    <property type="evidence" value="ECO:0007669"/>
    <property type="project" value="TreeGrafter"/>
</dbReference>
<dbReference type="InterPro" id="IPR002821">
    <property type="entry name" value="Hydantoinase_A"/>
</dbReference>
<comment type="similarity">
    <text evidence="1">Belongs to the oxoprolinase family.</text>
</comment>
<reference evidence="6 7" key="1">
    <citation type="submission" date="2017-10" db="EMBL/GenBank/DDBJ databases">
        <title>Frigbacter circumglobatus gen. nov. sp. nov., isolated from sediment cultured in situ.</title>
        <authorList>
            <person name="Zhao Z."/>
        </authorList>
    </citation>
    <scope>NUCLEOTIDE SEQUENCE [LARGE SCALE GENOMIC DNA]</scope>
    <source>
        <strain evidence="6 7">ZYL</strain>
    </source>
</reference>
<dbReference type="EMBL" id="PDEM01000009">
    <property type="protein sequence ID" value="PHZ85576.1"/>
    <property type="molecule type" value="Genomic_DNA"/>
</dbReference>
<dbReference type="InParanoid" id="A0A2G4YVU8"/>
<dbReference type="Pfam" id="PF19278">
    <property type="entry name" value="Hydant_A_C"/>
    <property type="match status" value="1"/>
</dbReference>
<dbReference type="OrthoDB" id="9759608at2"/>
<evidence type="ECO:0000313" key="7">
    <source>
        <dbReference type="Proteomes" id="UP000229730"/>
    </source>
</evidence>
<keyword evidence="7" id="KW-1185">Reference proteome</keyword>
<dbReference type="GO" id="GO:0017168">
    <property type="term" value="F:5-oxoprolinase (ATP-hydrolyzing) activity"/>
    <property type="evidence" value="ECO:0007669"/>
    <property type="project" value="TreeGrafter"/>
</dbReference>
<dbReference type="AlphaFoldDB" id="A0A2G4YVU8"/>
<accession>A0A2G4YVU8</accession>
<feature type="domain" description="Hydantoinase B/oxoprolinase" evidence="3">
    <location>
        <begin position="697"/>
        <end position="1204"/>
    </location>
</feature>
<dbReference type="PANTHER" id="PTHR11365:SF23">
    <property type="entry name" value="HYPOTHETICAL 5-OXOPROLINASE (EUROFUNG)-RELATED"/>
    <property type="match status" value="1"/>
</dbReference>
<feature type="domain" description="Acetophenone carboxylase-like C-terminal" evidence="5">
    <location>
        <begin position="611"/>
        <end position="676"/>
    </location>
</feature>
<dbReference type="RefSeq" id="WP_099471159.1">
    <property type="nucleotide sequence ID" value="NZ_CP041025.1"/>
</dbReference>